<dbReference type="InterPro" id="IPR009008">
    <property type="entry name" value="Val/Leu/Ile-tRNA-synth_edit"/>
</dbReference>
<dbReference type="SUPFAM" id="SSF52374">
    <property type="entry name" value="Nucleotidylyl transferase"/>
    <property type="match status" value="1"/>
</dbReference>
<dbReference type="InterPro" id="IPR050081">
    <property type="entry name" value="Ile-tRNA_ligase"/>
</dbReference>
<dbReference type="PRINTS" id="PR00984">
    <property type="entry name" value="TRNASYNTHILE"/>
</dbReference>
<keyword evidence="4" id="KW-0547">Nucleotide-binding</keyword>
<dbReference type="SUPFAM" id="SSF50677">
    <property type="entry name" value="ValRS/IleRS/LeuRS editing domain"/>
    <property type="match status" value="1"/>
</dbReference>
<dbReference type="PANTHER" id="PTHR42765">
    <property type="entry name" value="SOLEUCYL-TRNA SYNTHETASE"/>
    <property type="match status" value="1"/>
</dbReference>
<dbReference type="PANTHER" id="PTHR42765:SF1">
    <property type="entry name" value="ISOLEUCINE--TRNA LIGASE, MITOCHONDRIAL"/>
    <property type="match status" value="1"/>
</dbReference>
<dbReference type="EC" id="6.1.1.5" evidence="2"/>
<keyword evidence="3 10" id="KW-0436">Ligase</keyword>
<evidence type="ECO:0000313" key="10">
    <source>
        <dbReference type="EMBL" id="KAL3318982.1"/>
    </source>
</evidence>
<protein>
    <recommendedName>
        <fullName evidence="2">isoleucine--tRNA ligase</fullName>
        <ecNumber evidence="2">6.1.1.5</ecNumber>
    </recommendedName>
    <alternativeName>
        <fullName evidence="8">Isoleucyl-tRNA synthetase</fullName>
    </alternativeName>
</protein>
<dbReference type="GO" id="GO:0004822">
    <property type="term" value="F:isoleucine-tRNA ligase activity"/>
    <property type="evidence" value="ECO:0007669"/>
    <property type="project" value="UniProtKB-EC"/>
</dbReference>
<dbReference type="InterPro" id="IPR014729">
    <property type="entry name" value="Rossmann-like_a/b/a_fold"/>
</dbReference>
<keyword evidence="6" id="KW-0648">Protein biosynthesis</keyword>
<comment type="similarity">
    <text evidence="1">Belongs to the class-I aminoacyl-tRNA synthetase family.</text>
</comment>
<evidence type="ECO:0000256" key="8">
    <source>
        <dbReference type="ARBA" id="ARBA00032665"/>
    </source>
</evidence>
<dbReference type="AlphaFoldDB" id="A0ABD2QIG0"/>
<evidence type="ECO:0000256" key="2">
    <source>
        <dbReference type="ARBA" id="ARBA00013165"/>
    </source>
</evidence>
<evidence type="ECO:0000256" key="6">
    <source>
        <dbReference type="ARBA" id="ARBA00022917"/>
    </source>
</evidence>
<dbReference type="InterPro" id="IPR002301">
    <property type="entry name" value="Ile-tRNA-ligase"/>
</dbReference>
<sequence>MELKAFSALYKDGYIFRSLYPVFWSPATNTALSSAELEYKDDHISVSTFLAFHLDPNDRFPNGTKLIIWTTTPWTLVANQAVAYNPSIQYLLMKSELGGHFLIGDFFLERFITLVPNSHVVGTFAGADLSNLLYTSPISKHTAPLLEAEFVTKEKGSGLVHVAPCHGRDDYFLGMKHQLPLTSFVNEKGIYTEAAGPHLQGLDVLGEGTKKVLDLIEGDVLLMEEFKHSYPYDWRSLTPVITRLSQQWFVDTTKIAPIALQAYEKVQVYPAQMKNSMLSYICNRPNWCISRQRSWGVPIPVLFTSQDEPIVDHEFIEHVAARVQQTGTSDFWFSDTLEQLVPQHFLHKWSLPYDDLQRGSDIFDVWFDSGLSWKALHDGRQADIYLEV</sequence>
<reference evidence="10 11" key="1">
    <citation type="submission" date="2024-11" db="EMBL/GenBank/DDBJ databases">
        <title>Adaptive evolution of stress response genes in parasites aligns with host niche diversity.</title>
        <authorList>
            <person name="Hahn C."/>
            <person name="Resl P."/>
        </authorList>
    </citation>
    <scope>NUCLEOTIDE SEQUENCE [LARGE SCALE GENOMIC DNA]</scope>
    <source>
        <strain evidence="10">EGGRZ-B1_66</strain>
        <tissue evidence="10">Body</tissue>
    </source>
</reference>
<evidence type="ECO:0000256" key="7">
    <source>
        <dbReference type="ARBA" id="ARBA00023146"/>
    </source>
</evidence>
<dbReference type="Pfam" id="PF00133">
    <property type="entry name" value="tRNA-synt_1"/>
    <property type="match status" value="1"/>
</dbReference>
<dbReference type="Gene3D" id="3.40.50.620">
    <property type="entry name" value="HUPs"/>
    <property type="match status" value="2"/>
</dbReference>
<dbReference type="GO" id="GO:0005524">
    <property type="term" value="F:ATP binding"/>
    <property type="evidence" value="ECO:0007669"/>
    <property type="project" value="UniProtKB-KW"/>
</dbReference>
<accession>A0ABD2QIG0</accession>
<evidence type="ECO:0000256" key="1">
    <source>
        <dbReference type="ARBA" id="ARBA00005594"/>
    </source>
</evidence>
<dbReference type="GO" id="GO:0006412">
    <property type="term" value="P:translation"/>
    <property type="evidence" value="ECO:0007669"/>
    <property type="project" value="UniProtKB-KW"/>
</dbReference>
<evidence type="ECO:0000256" key="3">
    <source>
        <dbReference type="ARBA" id="ARBA00022598"/>
    </source>
</evidence>
<keyword evidence="11" id="KW-1185">Reference proteome</keyword>
<comment type="caution">
    <text evidence="10">The sequence shown here is derived from an EMBL/GenBank/DDBJ whole genome shotgun (WGS) entry which is preliminary data.</text>
</comment>
<evidence type="ECO:0000256" key="4">
    <source>
        <dbReference type="ARBA" id="ARBA00022741"/>
    </source>
</evidence>
<keyword evidence="7" id="KW-0030">Aminoacyl-tRNA synthetase</keyword>
<dbReference type="Gene3D" id="1.10.10.830">
    <property type="entry name" value="Ile-tRNA synthetase CP2 domain-like"/>
    <property type="match status" value="1"/>
</dbReference>
<gene>
    <name evidence="10" type="primary">IARS2_1</name>
    <name evidence="10" type="ORF">Ciccas_002359</name>
</gene>
<dbReference type="Proteomes" id="UP001626550">
    <property type="component" value="Unassembled WGS sequence"/>
</dbReference>
<organism evidence="10 11">
    <name type="scientific">Cichlidogyrus casuarinus</name>
    <dbReference type="NCBI Taxonomy" id="1844966"/>
    <lineage>
        <taxon>Eukaryota</taxon>
        <taxon>Metazoa</taxon>
        <taxon>Spiralia</taxon>
        <taxon>Lophotrochozoa</taxon>
        <taxon>Platyhelminthes</taxon>
        <taxon>Monogenea</taxon>
        <taxon>Monopisthocotylea</taxon>
        <taxon>Dactylogyridea</taxon>
        <taxon>Ancyrocephalidae</taxon>
        <taxon>Cichlidogyrus</taxon>
    </lineage>
</organism>
<dbReference type="Gene3D" id="3.90.740.10">
    <property type="entry name" value="Valyl/Leucyl/Isoleucyl-tRNA synthetase, editing domain"/>
    <property type="match status" value="1"/>
</dbReference>
<proteinExistence type="inferred from homology"/>
<dbReference type="EMBL" id="JBJKFK010000183">
    <property type="protein sequence ID" value="KAL3318982.1"/>
    <property type="molecule type" value="Genomic_DNA"/>
</dbReference>
<evidence type="ECO:0000256" key="5">
    <source>
        <dbReference type="ARBA" id="ARBA00022840"/>
    </source>
</evidence>
<evidence type="ECO:0000313" key="11">
    <source>
        <dbReference type="Proteomes" id="UP001626550"/>
    </source>
</evidence>
<feature type="domain" description="Aminoacyl-tRNA synthetase class Ia" evidence="9">
    <location>
        <begin position="4"/>
        <end position="375"/>
    </location>
</feature>
<dbReference type="InterPro" id="IPR002300">
    <property type="entry name" value="aa-tRNA-synth_Ia"/>
</dbReference>
<keyword evidence="5" id="KW-0067">ATP-binding</keyword>
<name>A0ABD2QIG0_9PLAT</name>
<evidence type="ECO:0000259" key="9">
    <source>
        <dbReference type="Pfam" id="PF00133"/>
    </source>
</evidence>